<dbReference type="SUPFAM" id="SSF52833">
    <property type="entry name" value="Thioredoxin-like"/>
    <property type="match status" value="1"/>
</dbReference>
<dbReference type="OrthoDB" id="4951845at2759"/>
<dbReference type="PROSITE" id="PS50404">
    <property type="entry name" value="GST_NTER"/>
    <property type="match status" value="1"/>
</dbReference>
<dbReference type="Gene3D" id="1.20.1050.10">
    <property type="match status" value="1"/>
</dbReference>
<evidence type="ECO:0000313" key="3">
    <source>
        <dbReference type="Proteomes" id="UP000292702"/>
    </source>
</evidence>
<dbReference type="InterPro" id="IPR036249">
    <property type="entry name" value="Thioredoxin-like_sf"/>
</dbReference>
<dbReference type="Pfam" id="PF22041">
    <property type="entry name" value="GST_C_7"/>
    <property type="match status" value="1"/>
</dbReference>
<keyword evidence="3" id="KW-1185">Reference proteome</keyword>
<dbReference type="Pfam" id="PF13409">
    <property type="entry name" value="GST_N_2"/>
    <property type="match status" value="1"/>
</dbReference>
<sequence length="254" mass="29192">MKEFIFYDMPGRTEATKAWSPNTWNSRFPLNMKGLKYRTEWVEQPDIKALYGQLGITTSDVTWDGVTPFYTVPIIHDPNTNKIVADAAIIADYLDKTYPDVGPQFFPENTRVLHAAYNTAFMEACHVPLFQICVLPTWNNLPLRSYELFKRTREVWLGKLEDIAPEGTEKGEAKWKDLEEGITKIAKWFEVPGGDKPFIGGDVPVFADVQLAGRLHWARIVLGKDSKEWARIKAMNGGRWEKYLHGWQQWAQVV</sequence>
<dbReference type="STRING" id="92696.A0A4R0RKP1"/>
<evidence type="ECO:0000313" key="2">
    <source>
        <dbReference type="EMBL" id="TCD62884.1"/>
    </source>
</evidence>
<name>A0A4R0RKP1_9APHY</name>
<dbReference type="InterPro" id="IPR004045">
    <property type="entry name" value="Glutathione_S-Trfase_N"/>
</dbReference>
<protein>
    <recommendedName>
        <fullName evidence="1">GST N-terminal domain-containing protein</fullName>
    </recommendedName>
</protein>
<dbReference type="InterPro" id="IPR054416">
    <property type="entry name" value="GST_UstS-like_C"/>
</dbReference>
<dbReference type="EMBL" id="RWJN01000338">
    <property type="protein sequence ID" value="TCD62884.1"/>
    <property type="molecule type" value="Genomic_DNA"/>
</dbReference>
<gene>
    <name evidence="2" type="ORF">EIP91_006268</name>
</gene>
<proteinExistence type="predicted"/>
<feature type="domain" description="GST N-terminal" evidence="1">
    <location>
        <begin position="10"/>
        <end position="102"/>
    </location>
</feature>
<reference evidence="2 3" key="1">
    <citation type="submission" date="2018-11" db="EMBL/GenBank/DDBJ databases">
        <title>Genome assembly of Steccherinum ochraceum LE-BIN_3174, the white-rot fungus of the Steccherinaceae family (The Residual Polyporoid clade, Polyporales, Basidiomycota).</title>
        <authorList>
            <person name="Fedorova T.V."/>
            <person name="Glazunova O.A."/>
            <person name="Landesman E.O."/>
            <person name="Moiseenko K.V."/>
            <person name="Psurtseva N.V."/>
            <person name="Savinova O.S."/>
            <person name="Shakhova N.V."/>
            <person name="Tyazhelova T.V."/>
            <person name="Vasina D.V."/>
        </authorList>
    </citation>
    <scope>NUCLEOTIDE SEQUENCE [LARGE SCALE GENOMIC DNA]</scope>
    <source>
        <strain evidence="2 3">LE-BIN_3174</strain>
    </source>
</reference>
<organism evidence="2 3">
    <name type="scientific">Steccherinum ochraceum</name>
    <dbReference type="NCBI Taxonomy" id="92696"/>
    <lineage>
        <taxon>Eukaryota</taxon>
        <taxon>Fungi</taxon>
        <taxon>Dikarya</taxon>
        <taxon>Basidiomycota</taxon>
        <taxon>Agaricomycotina</taxon>
        <taxon>Agaricomycetes</taxon>
        <taxon>Polyporales</taxon>
        <taxon>Steccherinaceae</taxon>
        <taxon>Steccherinum</taxon>
    </lineage>
</organism>
<dbReference type="AlphaFoldDB" id="A0A4R0RKP1"/>
<comment type="caution">
    <text evidence="2">The sequence shown here is derived from an EMBL/GenBank/DDBJ whole genome shotgun (WGS) entry which is preliminary data.</text>
</comment>
<dbReference type="Gene3D" id="3.40.30.10">
    <property type="entry name" value="Glutaredoxin"/>
    <property type="match status" value="1"/>
</dbReference>
<dbReference type="InterPro" id="IPR036282">
    <property type="entry name" value="Glutathione-S-Trfase_C_sf"/>
</dbReference>
<evidence type="ECO:0000259" key="1">
    <source>
        <dbReference type="PROSITE" id="PS50404"/>
    </source>
</evidence>
<dbReference type="SUPFAM" id="SSF47616">
    <property type="entry name" value="GST C-terminal domain-like"/>
    <property type="match status" value="1"/>
</dbReference>
<accession>A0A4R0RKP1</accession>
<dbReference type="Proteomes" id="UP000292702">
    <property type="component" value="Unassembled WGS sequence"/>
</dbReference>